<dbReference type="Proteomes" id="UP000694415">
    <property type="component" value="Unplaced"/>
</dbReference>
<dbReference type="AlphaFoldDB" id="A0A8C6GCI1"/>
<evidence type="ECO:0000256" key="1">
    <source>
        <dbReference type="SAM" id="MobiDB-lite"/>
    </source>
</evidence>
<name>A0A8C6GCI1_MUSSI</name>
<protein>
    <submittedName>
        <fullName evidence="2">Uncharacterized protein</fullName>
    </submittedName>
</protein>
<reference evidence="2" key="2">
    <citation type="submission" date="2025-09" db="UniProtKB">
        <authorList>
            <consortium name="Ensembl"/>
        </authorList>
    </citation>
    <scope>IDENTIFICATION</scope>
</reference>
<reference evidence="2" key="1">
    <citation type="submission" date="2025-08" db="UniProtKB">
        <authorList>
            <consortium name="Ensembl"/>
        </authorList>
    </citation>
    <scope>IDENTIFICATION</scope>
</reference>
<feature type="region of interest" description="Disordered" evidence="1">
    <location>
        <begin position="67"/>
        <end position="94"/>
    </location>
</feature>
<sequence length="113" mass="12955">MNMTRKRRRPMLKRAGRDIMRAKSSVRIPLAPRISLRMRPILARRMTRKSVGEKKYFWMMSERTVPVGNKQDCSHHSPSRPCSPRASVSVKDKALPGRPGHWDVLGLGLLLPL</sequence>
<dbReference type="Ensembl" id="ENSMSIT00000005234.1">
    <property type="protein sequence ID" value="ENSMSIP00000004121.1"/>
    <property type="gene ID" value="ENSMSIG00000003784.1"/>
</dbReference>
<feature type="compositionally biased region" description="Low complexity" evidence="1">
    <location>
        <begin position="79"/>
        <end position="89"/>
    </location>
</feature>
<accession>A0A8C6GCI1</accession>
<evidence type="ECO:0000313" key="3">
    <source>
        <dbReference type="Proteomes" id="UP000694415"/>
    </source>
</evidence>
<organism evidence="2 3">
    <name type="scientific">Mus spicilegus</name>
    <name type="common">Mound-building mouse</name>
    <dbReference type="NCBI Taxonomy" id="10103"/>
    <lineage>
        <taxon>Eukaryota</taxon>
        <taxon>Metazoa</taxon>
        <taxon>Chordata</taxon>
        <taxon>Craniata</taxon>
        <taxon>Vertebrata</taxon>
        <taxon>Euteleostomi</taxon>
        <taxon>Mammalia</taxon>
        <taxon>Eutheria</taxon>
        <taxon>Euarchontoglires</taxon>
        <taxon>Glires</taxon>
        <taxon>Rodentia</taxon>
        <taxon>Myomorpha</taxon>
        <taxon>Muroidea</taxon>
        <taxon>Muridae</taxon>
        <taxon>Murinae</taxon>
        <taxon>Mus</taxon>
        <taxon>Mus</taxon>
    </lineage>
</organism>
<evidence type="ECO:0000313" key="2">
    <source>
        <dbReference type="Ensembl" id="ENSMSIP00000004121.1"/>
    </source>
</evidence>
<keyword evidence="3" id="KW-1185">Reference proteome</keyword>
<proteinExistence type="predicted"/>
<dbReference type="GeneTree" id="ENSGT01030000235089"/>